<comment type="catalytic activity">
    <reaction evidence="1">
        <text>Hydrolysis of terminal, non-reducing beta-D-glucosyl residues with release of beta-D-glucose.</text>
        <dbReference type="EC" id="3.2.1.21"/>
    </reaction>
</comment>
<dbReference type="SMART" id="SM01217">
    <property type="entry name" value="Fn3_like"/>
    <property type="match status" value="1"/>
</dbReference>
<dbReference type="InterPro" id="IPR051915">
    <property type="entry name" value="Cellulose_Degrad_GH3"/>
</dbReference>
<keyword evidence="9" id="KW-1185">Reference proteome</keyword>
<dbReference type="InterPro" id="IPR013783">
    <property type="entry name" value="Ig-like_fold"/>
</dbReference>
<comment type="similarity">
    <text evidence="2">Belongs to the glycosyl hydrolase 3 family.</text>
</comment>
<evidence type="ECO:0000313" key="8">
    <source>
        <dbReference type="EMBL" id="MCX2742712.1"/>
    </source>
</evidence>
<dbReference type="Gene3D" id="2.60.40.10">
    <property type="entry name" value="Immunoglobulins"/>
    <property type="match status" value="1"/>
</dbReference>
<dbReference type="Gene3D" id="3.20.20.300">
    <property type="entry name" value="Glycoside hydrolase, family 3, N-terminal domain"/>
    <property type="match status" value="1"/>
</dbReference>
<feature type="domain" description="Fibronectin type III-like" evidence="7">
    <location>
        <begin position="679"/>
        <end position="748"/>
    </location>
</feature>
<dbReference type="InterPro" id="IPR026891">
    <property type="entry name" value="Fn3-like"/>
</dbReference>
<dbReference type="Pfam" id="PF00933">
    <property type="entry name" value="Glyco_hydro_3"/>
    <property type="match status" value="1"/>
</dbReference>
<keyword evidence="5 8" id="KW-0378">Hydrolase</keyword>
<dbReference type="InterPro" id="IPR036881">
    <property type="entry name" value="Glyco_hydro_3_C_sf"/>
</dbReference>
<organism evidence="8 9">
    <name type="scientific">Mangrovivirga halotolerans</name>
    <dbReference type="NCBI Taxonomy" id="2993936"/>
    <lineage>
        <taxon>Bacteria</taxon>
        <taxon>Pseudomonadati</taxon>
        <taxon>Bacteroidota</taxon>
        <taxon>Cytophagia</taxon>
        <taxon>Cytophagales</taxon>
        <taxon>Mangrovivirgaceae</taxon>
        <taxon>Mangrovivirga</taxon>
    </lineage>
</organism>
<evidence type="ECO:0000256" key="3">
    <source>
        <dbReference type="ARBA" id="ARBA00012744"/>
    </source>
</evidence>
<dbReference type="SUPFAM" id="SSF51445">
    <property type="entry name" value="(Trans)glycosidases"/>
    <property type="match status" value="1"/>
</dbReference>
<evidence type="ECO:0000313" key="9">
    <source>
        <dbReference type="Proteomes" id="UP001209885"/>
    </source>
</evidence>
<dbReference type="Proteomes" id="UP001209885">
    <property type="component" value="Unassembled WGS sequence"/>
</dbReference>
<evidence type="ECO:0000256" key="2">
    <source>
        <dbReference type="ARBA" id="ARBA00005336"/>
    </source>
</evidence>
<dbReference type="PANTHER" id="PTHR30620">
    <property type="entry name" value="PERIPLASMIC BETA-GLUCOSIDASE-RELATED"/>
    <property type="match status" value="1"/>
</dbReference>
<dbReference type="EC" id="3.2.1.21" evidence="3"/>
<evidence type="ECO:0000256" key="4">
    <source>
        <dbReference type="ARBA" id="ARBA00022729"/>
    </source>
</evidence>
<name>A0ABT3RLM6_9BACT</name>
<dbReference type="InterPro" id="IPR017853">
    <property type="entry name" value="GH"/>
</dbReference>
<dbReference type="PANTHER" id="PTHR30620:SF16">
    <property type="entry name" value="LYSOSOMAL BETA GLUCOSIDASE"/>
    <property type="match status" value="1"/>
</dbReference>
<evidence type="ECO:0000256" key="1">
    <source>
        <dbReference type="ARBA" id="ARBA00000448"/>
    </source>
</evidence>
<keyword evidence="6" id="KW-0326">Glycosidase</keyword>
<accession>A0ABT3RLM6</accession>
<dbReference type="Pfam" id="PF01915">
    <property type="entry name" value="Glyco_hydro_3_C"/>
    <property type="match status" value="1"/>
</dbReference>
<dbReference type="PROSITE" id="PS51257">
    <property type="entry name" value="PROKAR_LIPOPROTEIN"/>
    <property type="match status" value="1"/>
</dbReference>
<dbReference type="PRINTS" id="PR00133">
    <property type="entry name" value="GLHYDRLASE3"/>
</dbReference>
<evidence type="ECO:0000256" key="5">
    <source>
        <dbReference type="ARBA" id="ARBA00022801"/>
    </source>
</evidence>
<reference evidence="8 9" key="1">
    <citation type="submission" date="2022-11" db="EMBL/GenBank/DDBJ databases">
        <title>The characterization of three novel Bacteroidetes species and genomic analysis of their roles in tidal elemental geochemical cycles.</title>
        <authorList>
            <person name="Ma K."/>
        </authorList>
    </citation>
    <scope>NUCLEOTIDE SEQUENCE [LARGE SCALE GENOMIC DNA]</scope>
    <source>
        <strain evidence="8 9">M17</strain>
    </source>
</reference>
<evidence type="ECO:0000259" key="7">
    <source>
        <dbReference type="SMART" id="SM01217"/>
    </source>
</evidence>
<dbReference type="Pfam" id="PF14310">
    <property type="entry name" value="Fn3-like"/>
    <property type="match status" value="1"/>
</dbReference>
<protein>
    <recommendedName>
        <fullName evidence="3">beta-glucosidase</fullName>
        <ecNumber evidence="3">3.2.1.21</ecNumber>
    </recommendedName>
</protein>
<evidence type="ECO:0000256" key="6">
    <source>
        <dbReference type="ARBA" id="ARBA00023295"/>
    </source>
</evidence>
<dbReference type="InterPro" id="IPR002772">
    <property type="entry name" value="Glyco_hydro_3_C"/>
</dbReference>
<keyword evidence="4" id="KW-0732">Signal</keyword>
<sequence>MKNLWIAFLLSVLTLSVSCDKSSNSDTIEASAGSNTDAFVENLLDKMTVEEKVGQMTQVTIDLILKDNSTTEIDPDKLRKAIVEKKVGSILNVKGHAYTYDTWRNILTSIQEVAENETPNSIPVLYGIDAIHGATYLKGSSLFPHNIGMAASRNKELVHRSASITAFQTRSSGIPWDFDPVLGLGRQPLWSRFEETFGEDVHLVTEMGAAAITGYQEDGLKSNTAVAACMKHFLGYSVPSSGKDRTPADISDIFLKEYLLPPFKAAVEKDVATVMINSGEINGVPVHASKHWLTEVLRNELGFKGVAVSDWEDVIRLHTRHRVASTPKEAVRMAVEAGLDMSMVPYDYTFYDLLVELVNEGTISEERLDESVRRILKLKSDLGLFDQPVSPAVSKEELFKPEFDTAAYTSAVESMVLTKNEGVLPLNKGAKITIAGPTANAFGPLHSSWSFTWMGNDESQYSEQTKTFYEGMKEVFGDENVNCNSTNEWDDKNNYQLGDISDSDVIVLALGEPPYAEGPGVIDNLDLDERQLKLAQEAIETGKPVIAVFFTGRPRIISSIEPGLNAILLGLRPATFGGLAAANLLAGTENPSGVLPFTYPRHSGDIVHYDHKLTEEIREDVPNTYGQTGYQPQWDFGHGLSYTDFKIENLKVEEKEITTEGTLNVSVSVKNTGKVGGKKAVDVFVRDHFASITPSVKRLKAFKKVYLDPGETTILNFKISASDLAFIGQEGTPVIEPGEFDVIVGDSKETFTIK</sequence>
<dbReference type="InterPro" id="IPR001764">
    <property type="entry name" value="Glyco_hydro_3_N"/>
</dbReference>
<dbReference type="InterPro" id="IPR036962">
    <property type="entry name" value="Glyco_hydro_3_N_sf"/>
</dbReference>
<dbReference type="Gene3D" id="3.40.50.1700">
    <property type="entry name" value="Glycoside hydrolase family 3 C-terminal domain"/>
    <property type="match status" value="1"/>
</dbReference>
<proteinExistence type="inferred from homology"/>
<dbReference type="CDD" id="cd01653">
    <property type="entry name" value="GATase1"/>
    <property type="match status" value="1"/>
</dbReference>
<dbReference type="EMBL" id="JAPFQN010000002">
    <property type="protein sequence ID" value="MCX2742712.1"/>
    <property type="molecule type" value="Genomic_DNA"/>
</dbReference>
<comment type="caution">
    <text evidence="8">The sequence shown here is derived from an EMBL/GenBank/DDBJ whole genome shotgun (WGS) entry which is preliminary data.</text>
</comment>
<dbReference type="RefSeq" id="WP_266055013.1">
    <property type="nucleotide sequence ID" value="NZ_JAPFQN010000002.1"/>
</dbReference>
<gene>
    <name evidence="8" type="ORF">OO013_02480</name>
</gene>
<dbReference type="SUPFAM" id="SSF52279">
    <property type="entry name" value="Beta-D-glucan exohydrolase, C-terminal domain"/>
    <property type="match status" value="1"/>
</dbReference>
<dbReference type="GO" id="GO:0016787">
    <property type="term" value="F:hydrolase activity"/>
    <property type="evidence" value="ECO:0007669"/>
    <property type="project" value="UniProtKB-KW"/>
</dbReference>